<feature type="transmembrane region" description="Helical" evidence="1">
    <location>
        <begin position="334"/>
        <end position="353"/>
    </location>
</feature>
<organism evidence="2 3">
    <name type="scientific">Mycena rosella</name>
    <name type="common">Pink bonnet</name>
    <name type="synonym">Agaricus rosellus</name>
    <dbReference type="NCBI Taxonomy" id="1033263"/>
    <lineage>
        <taxon>Eukaryota</taxon>
        <taxon>Fungi</taxon>
        <taxon>Dikarya</taxon>
        <taxon>Basidiomycota</taxon>
        <taxon>Agaricomycotina</taxon>
        <taxon>Agaricomycetes</taxon>
        <taxon>Agaricomycetidae</taxon>
        <taxon>Agaricales</taxon>
        <taxon>Marasmiineae</taxon>
        <taxon>Mycenaceae</taxon>
        <taxon>Mycena</taxon>
    </lineage>
</organism>
<evidence type="ECO:0000256" key="1">
    <source>
        <dbReference type="SAM" id="Phobius"/>
    </source>
</evidence>
<evidence type="ECO:0000313" key="2">
    <source>
        <dbReference type="EMBL" id="KAJ7695137.1"/>
    </source>
</evidence>
<feature type="transmembrane region" description="Helical" evidence="1">
    <location>
        <begin position="461"/>
        <end position="481"/>
    </location>
</feature>
<keyword evidence="1" id="KW-1133">Transmembrane helix</keyword>
<reference evidence="2" key="1">
    <citation type="submission" date="2023-03" db="EMBL/GenBank/DDBJ databases">
        <title>Massive genome expansion in bonnet fungi (Mycena s.s.) driven by repeated elements and novel gene families across ecological guilds.</title>
        <authorList>
            <consortium name="Lawrence Berkeley National Laboratory"/>
            <person name="Harder C.B."/>
            <person name="Miyauchi S."/>
            <person name="Viragh M."/>
            <person name="Kuo A."/>
            <person name="Thoen E."/>
            <person name="Andreopoulos B."/>
            <person name="Lu D."/>
            <person name="Skrede I."/>
            <person name="Drula E."/>
            <person name="Henrissat B."/>
            <person name="Morin E."/>
            <person name="Kohler A."/>
            <person name="Barry K."/>
            <person name="LaButti K."/>
            <person name="Morin E."/>
            <person name="Salamov A."/>
            <person name="Lipzen A."/>
            <person name="Mereny Z."/>
            <person name="Hegedus B."/>
            <person name="Baldrian P."/>
            <person name="Stursova M."/>
            <person name="Weitz H."/>
            <person name="Taylor A."/>
            <person name="Grigoriev I.V."/>
            <person name="Nagy L.G."/>
            <person name="Martin F."/>
            <person name="Kauserud H."/>
        </authorList>
    </citation>
    <scope>NUCLEOTIDE SEQUENCE</scope>
    <source>
        <strain evidence="2">CBHHK067</strain>
    </source>
</reference>
<feature type="transmembrane region" description="Helical" evidence="1">
    <location>
        <begin position="365"/>
        <end position="386"/>
    </location>
</feature>
<dbReference type="Proteomes" id="UP001221757">
    <property type="component" value="Unassembled WGS sequence"/>
</dbReference>
<sequence length="482" mass="53710">MASETSPLLSREPTPSFPTISAALARLGDRVNRVNIEDICPRDVEDVCKDTAFCLIVLLELRTRKLRQKPSSDIWNHWTQMAVNANDANRLNDQIIDTWDLFLDEYRTSAEIEQVLWTSFPSTADSVHRFRVVDLLNADCPSQLICHDVVILSLASLWKHGPSREASAQPNSTGIGSRYDAVCTPRVLHAIDLTTHLTYFGLLVSFVLHPPYEPVISHTRLEYIGPREILLMLFSASILVRPWTLFNIPFAITLLIFLFNLPAVPFAGSASFTILLLSFAFHAFQFHFPRPPSPLFILKLHRSLPFAGFLAHGFYDLVFPITLFFLPIIILSTYWLSMALSDTFFAPSGLIGLSTLPTPMETRTTVLFMFFAVIAIISCSLFIFVVQGRDLEANASGWDAYSPTIGRAARASFAGAIVSYSSPYTFPAPFSLLQAVLIRGPSAILVDRLGFQLPFAQAEKILWRICVGPVGLVFGLVMLPLP</sequence>
<keyword evidence="3" id="KW-1185">Reference proteome</keyword>
<dbReference type="AlphaFoldDB" id="A0AAD7DPK0"/>
<dbReference type="EMBL" id="JARKIE010000039">
    <property type="protein sequence ID" value="KAJ7695137.1"/>
    <property type="molecule type" value="Genomic_DNA"/>
</dbReference>
<proteinExistence type="predicted"/>
<gene>
    <name evidence="2" type="ORF">B0H17DRAFT_980386</name>
</gene>
<feature type="transmembrane region" description="Helical" evidence="1">
    <location>
        <begin position="263"/>
        <end position="284"/>
    </location>
</feature>
<keyword evidence="1" id="KW-0472">Membrane</keyword>
<comment type="caution">
    <text evidence="2">The sequence shown here is derived from an EMBL/GenBank/DDBJ whole genome shotgun (WGS) entry which is preliminary data.</text>
</comment>
<accession>A0AAD7DPK0</accession>
<feature type="transmembrane region" description="Helical" evidence="1">
    <location>
        <begin position="304"/>
        <end position="328"/>
    </location>
</feature>
<protein>
    <submittedName>
        <fullName evidence="2">Uncharacterized protein</fullName>
    </submittedName>
</protein>
<evidence type="ECO:0000313" key="3">
    <source>
        <dbReference type="Proteomes" id="UP001221757"/>
    </source>
</evidence>
<keyword evidence="1" id="KW-0812">Transmembrane</keyword>
<feature type="transmembrane region" description="Helical" evidence="1">
    <location>
        <begin position="229"/>
        <end position="257"/>
    </location>
</feature>
<name>A0AAD7DPK0_MYCRO</name>